<dbReference type="AlphaFoldDB" id="A0A1V2H5P6"/>
<protein>
    <submittedName>
        <fullName evidence="1">Uncharacterized protein</fullName>
    </submittedName>
</protein>
<evidence type="ECO:0000313" key="2">
    <source>
        <dbReference type="Proteomes" id="UP000188879"/>
    </source>
</evidence>
<reference evidence="1 2" key="1">
    <citation type="submission" date="2016-10" db="EMBL/GenBank/DDBJ databases">
        <title>Draft Genome sequence of Roseomonas sp. strain M3.</title>
        <authorList>
            <person name="Subhash Y."/>
            <person name="Lee S."/>
        </authorList>
    </citation>
    <scope>NUCLEOTIDE SEQUENCE [LARGE SCALE GENOMIC DNA]</scope>
    <source>
        <strain evidence="1 2">M3</strain>
    </source>
</reference>
<dbReference type="OrthoDB" id="7348468at2"/>
<dbReference type="RefSeq" id="WP_076956578.1">
    <property type="nucleotide sequence ID" value="NZ_MLCO01000050.1"/>
</dbReference>
<accession>A0A1V2H5P6</accession>
<name>A0A1V2H5P6_9PROT</name>
<comment type="caution">
    <text evidence="1">The sequence shown here is derived from an EMBL/GenBank/DDBJ whole genome shotgun (WGS) entry which is preliminary data.</text>
</comment>
<proteinExistence type="predicted"/>
<evidence type="ECO:0000313" key="1">
    <source>
        <dbReference type="EMBL" id="ONG56163.1"/>
    </source>
</evidence>
<organism evidence="1 2">
    <name type="scientific">Teichococcus deserti</name>
    <dbReference type="NCBI Taxonomy" id="1817963"/>
    <lineage>
        <taxon>Bacteria</taxon>
        <taxon>Pseudomonadati</taxon>
        <taxon>Pseudomonadota</taxon>
        <taxon>Alphaproteobacteria</taxon>
        <taxon>Acetobacterales</taxon>
        <taxon>Roseomonadaceae</taxon>
        <taxon>Roseomonas</taxon>
    </lineage>
</organism>
<sequence length="300" mass="33253">MPDALPSPLPRRHDMAAPMTAYRPVAGGPGDGGGWRAAPLRPLARQWSRATAPFLARAPLFPWRLGWTARRLGSGQAGALPLAHAERYFGTRLRLELDPARLRWQLMDTVTDGRRTLRLAQLFLDGGDWSAAREPLAGSVVQQEMAALMDDGRPLQDSPIYRYMLSRIDEGRPEQRNAVRLATPALVDAYFAHYRALAGRIRSEGFLARDALDRRFAASPLRSAAIERREGEVGIAIGPDGEILRLLGGRHRTALAQLLRLPRMPVRVRLVHARWLLAEMDRHALPAPQALLAGLHRLAG</sequence>
<dbReference type="Proteomes" id="UP000188879">
    <property type="component" value="Unassembled WGS sequence"/>
</dbReference>
<dbReference type="EMBL" id="MLCO01000050">
    <property type="protein sequence ID" value="ONG56163.1"/>
    <property type="molecule type" value="Genomic_DNA"/>
</dbReference>
<keyword evidence="2" id="KW-1185">Reference proteome</keyword>
<gene>
    <name evidence="1" type="ORF">BKE38_06560</name>
</gene>